<comment type="caution">
    <text evidence="1">The sequence shown here is derived from an EMBL/GenBank/DDBJ whole genome shotgun (WGS) entry which is preliminary data.</text>
</comment>
<proteinExistence type="predicted"/>
<dbReference type="AlphaFoldDB" id="A0A9N7Z1K7"/>
<dbReference type="Proteomes" id="UP001153269">
    <property type="component" value="Unassembled WGS sequence"/>
</dbReference>
<name>A0A9N7Z1K7_PLEPL</name>
<evidence type="ECO:0000313" key="2">
    <source>
        <dbReference type="Proteomes" id="UP001153269"/>
    </source>
</evidence>
<sequence length="141" mass="15907">MAENLPCKMSLRIETCLCCQEDIWHFKTCQRASLALVPSTVTELLVVKASARVTLNQNDRPIDSPRTNRWLLKPPALADAAVVRFLSLFTGSSNDCFLKALIYLGCVLDCHSHSRVWNQPHFAREKEKHRSVEEAGGIELE</sequence>
<evidence type="ECO:0000313" key="1">
    <source>
        <dbReference type="EMBL" id="CAB1447938.1"/>
    </source>
</evidence>
<protein>
    <submittedName>
        <fullName evidence="1">Uncharacterized protein</fullName>
    </submittedName>
</protein>
<accession>A0A9N7Z1K7</accession>
<gene>
    <name evidence="1" type="ORF">PLEPLA_LOCUS35605</name>
</gene>
<dbReference type="EMBL" id="CADEAL010003959">
    <property type="protein sequence ID" value="CAB1447938.1"/>
    <property type="molecule type" value="Genomic_DNA"/>
</dbReference>
<keyword evidence="2" id="KW-1185">Reference proteome</keyword>
<reference evidence="1" key="1">
    <citation type="submission" date="2020-03" db="EMBL/GenBank/DDBJ databases">
        <authorList>
            <person name="Weist P."/>
        </authorList>
    </citation>
    <scope>NUCLEOTIDE SEQUENCE</scope>
</reference>
<organism evidence="1 2">
    <name type="scientific">Pleuronectes platessa</name>
    <name type="common">European plaice</name>
    <dbReference type="NCBI Taxonomy" id="8262"/>
    <lineage>
        <taxon>Eukaryota</taxon>
        <taxon>Metazoa</taxon>
        <taxon>Chordata</taxon>
        <taxon>Craniata</taxon>
        <taxon>Vertebrata</taxon>
        <taxon>Euteleostomi</taxon>
        <taxon>Actinopterygii</taxon>
        <taxon>Neopterygii</taxon>
        <taxon>Teleostei</taxon>
        <taxon>Neoteleostei</taxon>
        <taxon>Acanthomorphata</taxon>
        <taxon>Carangaria</taxon>
        <taxon>Pleuronectiformes</taxon>
        <taxon>Pleuronectoidei</taxon>
        <taxon>Pleuronectidae</taxon>
        <taxon>Pleuronectes</taxon>
    </lineage>
</organism>